<keyword evidence="2" id="KW-1185">Reference proteome</keyword>
<gene>
    <name evidence="1" type="ORF">GCM10007414_08570</name>
</gene>
<evidence type="ECO:0008006" key="3">
    <source>
        <dbReference type="Google" id="ProtNLM"/>
    </source>
</evidence>
<dbReference type="RefSeq" id="WP_055732280.1">
    <property type="nucleotide sequence ID" value="NZ_BMDY01000004.1"/>
</dbReference>
<organism evidence="1 2">
    <name type="scientific">Agarivorans gilvus</name>
    <dbReference type="NCBI Taxonomy" id="680279"/>
    <lineage>
        <taxon>Bacteria</taxon>
        <taxon>Pseudomonadati</taxon>
        <taxon>Pseudomonadota</taxon>
        <taxon>Gammaproteobacteria</taxon>
        <taxon>Alteromonadales</taxon>
        <taxon>Alteromonadaceae</taxon>
        <taxon>Agarivorans</taxon>
    </lineage>
</organism>
<dbReference type="Proteomes" id="UP000651977">
    <property type="component" value="Unassembled WGS sequence"/>
</dbReference>
<evidence type="ECO:0000313" key="2">
    <source>
        <dbReference type="Proteomes" id="UP000651977"/>
    </source>
</evidence>
<comment type="caution">
    <text evidence="1">The sequence shown here is derived from an EMBL/GenBank/DDBJ whole genome shotgun (WGS) entry which is preliminary data.</text>
</comment>
<protein>
    <recommendedName>
        <fullName evidence="3">Apea-like HEPN domain-containing protein</fullName>
    </recommendedName>
</protein>
<reference evidence="2" key="1">
    <citation type="journal article" date="2019" name="Int. J. Syst. Evol. Microbiol.">
        <title>The Global Catalogue of Microorganisms (GCM) 10K type strain sequencing project: providing services to taxonomists for standard genome sequencing and annotation.</title>
        <authorList>
            <consortium name="The Broad Institute Genomics Platform"/>
            <consortium name="The Broad Institute Genome Sequencing Center for Infectious Disease"/>
            <person name="Wu L."/>
            <person name="Ma J."/>
        </authorList>
    </citation>
    <scope>NUCLEOTIDE SEQUENCE [LARGE SCALE GENOMIC DNA]</scope>
    <source>
        <strain evidence="2">CGMCC 1.10131</strain>
    </source>
</reference>
<sequence>MDLDISVSDFALWISEILRFDLEEAEDSFIYKPRFGSLENTTLTLTKEKLEGEIDSLRSYNETSETVLSDDKSYEILVREEGHFHRFLPRSRGDDVVLEVSDPENKITYTLGRPSNQFSLYLIKNAAQYGEPRALSRPTMPGSIMRRVLEEQPCVLELVKKFIAGRLTLKLVSETKKSVSEFDKFSSAFLFNITYNTDTSLVQQRDFDELLRTGRITRSRRSSLDEIDPPRRTYIPDLIHHYQLAVGTENPMLEYISYYHIVEHFFESIFNEALVEKVRNTITHPDFSYKRKKDISSLIKDIGKSIKMRDDSMTFSEQEGLRLTLAKYVDLTDLKQKLNDYDDTLVTYYKTSPVSFSSAPVVDLVGDDEELIFKNLAGRIYKNRNSIVHSKESEKSKYTPFRDDKTLVKDVPLIRFISEQVIFATSSVS</sequence>
<proteinExistence type="predicted"/>
<dbReference type="EMBL" id="BMDY01000004">
    <property type="protein sequence ID" value="GGA97910.1"/>
    <property type="molecule type" value="Genomic_DNA"/>
</dbReference>
<evidence type="ECO:0000313" key="1">
    <source>
        <dbReference type="EMBL" id="GGA97910.1"/>
    </source>
</evidence>
<name>A0ABQ1HZ19_9ALTE</name>
<accession>A0ABQ1HZ19</accession>